<keyword evidence="3" id="KW-1185">Reference proteome</keyword>
<sequence>MSERRFSLAIEDVDSSESPESPPNKPLSGFLLDNQRPPLTKSTSFTPESKPDTYSPQRRFSICDLNTFGEEVSERLSESSSERLSQVSSPRSCSFKNHHRRNSVAIKFSLPRTASTTTSSENN</sequence>
<dbReference type="AlphaFoldDB" id="A0A2V1APY0"/>
<dbReference type="EMBL" id="PKFO01000003">
    <property type="protein sequence ID" value="PVH19939.1"/>
    <property type="molecule type" value="Genomic_DNA"/>
</dbReference>
<dbReference type="GeneID" id="37007047"/>
<dbReference type="VEuPathDB" id="FungiDB:CXQ85_001716"/>
<feature type="compositionally biased region" description="Polar residues" evidence="1">
    <location>
        <begin position="40"/>
        <end position="58"/>
    </location>
</feature>
<proteinExistence type="predicted"/>
<feature type="region of interest" description="Disordered" evidence="1">
    <location>
        <begin position="1"/>
        <end position="58"/>
    </location>
</feature>
<accession>A0A2V1APY0</accession>
<dbReference type="Proteomes" id="UP000244309">
    <property type="component" value="Unassembled WGS sequence"/>
</dbReference>
<organism evidence="2 3">
    <name type="scientific">Candidozyma haemuli</name>
    <dbReference type="NCBI Taxonomy" id="45357"/>
    <lineage>
        <taxon>Eukaryota</taxon>
        <taxon>Fungi</taxon>
        <taxon>Dikarya</taxon>
        <taxon>Ascomycota</taxon>
        <taxon>Saccharomycotina</taxon>
        <taxon>Pichiomycetes</taxon>
        <taxon>Metschnikowiaceae</taxon>
        <taxon>Candidozyma</taxon>
    </lineage>
</organism>
<name>A0A2V1APY0_9ASCO</name>
<evidence type="ECO:0000256" key="1">
    <source>
        <dbReference type="SAM" id="MobiDB-lite"/>
    </source>
</evidence>
<comment type="caution">
    <text evidence="2">The sequence shown here is derived from an EMBL/GenBank/DDBJ whole genome shotgun (WGS) entry which is preliminary data.</text>
</comment>
<dbReference type="RefSeq" id="XP_025340879.1">
    <property type="nucleotide sequence ID" value="XM_025485414.1"/>
</dbReference>
<dbReference type="OrthoDB" id="4012581at2759"/>
<evidence type="ECO:0000313" key="3">
    <source>
        <dbReference type="Proteomes" id="UP000244309"/>
    </source>
</evidence>
<protein>
    <submittedName>
        <fullName evidence="2">Uncharacterized protein</fullName>
    </submittedName>
</protein>
<feature type="region of interest" description="Disordered" evidence="1">
    <location>
        <begin position="74"/>
        <end position="98"/>
    </location>
</feature>
<evidence type="ECO:0000313" key="2">
    <source>
        <dbReference type="EMBL" id="PVH19939.1"/>
    </source>
</evidence>
<reference evidence="2 3" key="1">
    <citation type="submission" date="2017-12" db="EMBL/GenBank/DDBJ databases">
        <title>Genome Sequence of a Multidrug-Resistant Candida haemulonii Isolate from a Patient with Chronic Leg Ulcers in Israel.</title>
        <authorList>
            <person name="Chow N.A."/>
            <person name="Gade L."/>
            <person name="Batra D."/>
            <person name="Rowe L.A."/>
            <person name="Ben-Ami R."/>
            <person name="Loparev V.N."/>
            <person name="Litvintseva A.P."/>
        </authorList>
    </citation>
    <scope>NUCLEOTIDE SEQUENCE [LARGE SCALE GENOMIC DNA]</scope>
    <source>
        <strain evidence="2 3">B11899</strain>
    </source>
</reference>
<gene>
    <name evidence="2" type="ORF">CXQ85_001716</name>
</gene>